<name>A0A2H3B674_9AGAR</name>
<accession>A0A2H3B674</accession>
<dbReference type="AlphaFoldDB" id="A0A2H3B674"/>
<organism evidence="1 2">
    <name type="scientific">Armillaria solidipes</name>
    <dbReference type="NCBI Taxonomy" id="1076256"/>
    <lineage>
        <taxon>Eukaryota</taxon>
        <taxon>Fungi</taxon>
        <taxon>Dikarya</taxon>
        <taxon>Basidiomycota</taxon>
        <taxon>Agaricomycotina</taxon>
        <taxon>Agaricomycetes</taxon>
        <taxon>Agaricomycetidae</taxon>
        <taxon>Agaricales</taxon>
        <taxon>Marasmiineae</taxon>
        <taxon>Physalacriaceae</taxon>
        <taxon>Armillaria</taxon>
    </lineage>
</organism>
<reference evidence="2" key="1">
    <citation type="journal article" date="2017" name="Nat. Ecol. Evol.">
        <title>Genome expansion and lineage-specific genetic innovations in the forest pathogenic fungi Armillaria.</title>
        <authorList>
            <person name="Sipos G."/>
            <person name="Prasanna A.N."/>
            <person name="Walter M.C."/>
            <person name="O'Connor E."/>
            <person name="Balint B."/>
            <person name="Krizsan K."/>
            <person name="Kiss B."/>
            <person name="Hess J."/>
            <person name="Varga T."/>
            <person name="Slot J."/>
            <person name="Riley R."/>
            <person name="Boka B."/>
            <person name="Rigling D."/>
            <person name="Barry K."/>
            <person name="Lee J."/>
            <person name="Mihaltcheva S."/>
            <person name="LaButti K."/>
            <person name="Lipzen A."/>
            <person name="Waldron R."/>
            <person name="Moloney N.M."/>
            <person name="Sperisen C."/>
            <person name="Kredics L."/>
            <person name="Vagvoelgyi C."/>
            <person name="Patrignani A."/>
            <person name="Fitzpatrick D."/>
            <person name="Nagy I."/>
            <person name="Doyle S."/>
            <person name="Anderson J.B."/>
            <person name="Grigoriev I.V."/>
            <person name="Gueldener U."/>
            <person name="Muensterkoetter M."/>
            <person name="Nagy L.G."/>
        </authorList>
    </citation>
    <scope>NUCLEOTIDE SEQUENCE [LARGE SCALE GENOMIC DNA]</scope>
    <source>
        <strain evidence="2">28-4</strain>
    </source>
</reference>
<dbReference type="STRING" id="1076256.A0A2H3B674"/>
<gene>
    <name evidence="1" type="ORF">ARMSODRAFT_898500</name>
</gene>
<dbReference type="EMBL" id="KZ293492">
    <property type="protein sequence ID" value="PBK60087.1"/>
    <property type="molecule type" value="Genomic_DNA"/>
</dbReference>
<dbReference type="Proteomes" id="UP000218334">
    <property type="component" value="Unassembled WGS sequence"/>
</dbReference>
<proteinExistence type="predicted"/>
<evidence type="ECO:0000313" key="2">
    <source>
        <dbReference type="Proteomes" id="UP000218334"/>
    </source>
</evidence>
<sequence length="101" mass="11477">DWEKHTISIRQPAYIDQITKQFSIEDMAPFAMPMEANLDLNPDSPFISTESVIPYEKALYHELLGSLMYVAVGSCPEISYPVSALSQFVEELHSTHLKARF</sequence>
<evidence type="ECO:0008006" key="3">
    <source>
        <dbReference type="Google" id="ProtNLM"/>
    </source>
</evidence>
<protein>
    <recommendedName>
        <fullName evidence="3">Reverse transcriptase Ty1/copia-type domain-containing protein</fullName>
    </recommendedName>
</protein>
<evidence type="ECO:0000313" key="1">
    <source>
        <dbReference type="EMBL" id="PBK60087.1"/>
    </source>
</evidence>
<keyword evidence="2" id="KW-1185">Reference proteome</keyword>
<feature type="non-terminal residue" evidence="1">
    <location>
        <position position="1"/>
    </location>
</feature>